<sequence>MGLDTLLIQPYYDATALVFPLQHDWFLENIMHLGLKYLMVAISLIVLGFWLLGLKVWAHNSFVNKRVWIHKYHRPFIWMFVGMLVSTTVISVLKHLSEHACPWDLLMYGGTQPFLPLFSELPSGASAGHCFPGGHASGGFALMAAYFAFRDTEPKWAKLGLLAGMLFGSVMGWAQMMRGAHFMSHNLWTAWIIWMILLTQYSLWSPNAAKTKAQ</sequence>
<feature type="transmembrane region" description="Helical" evidence="1">
    <location>
        <begin position="126"/>
        <end position="149"/>
    </location>
</feature>
<keyword evidence="1" id="KW-1133">Transmembrane helix</keyword>
<feature type="transmembrane region" description="Helical" evidence="1">
    <location>
        <begin position="35"/>
        <end position="54"/>
    </location>
</feature>
<reference evidence="3" key="1">
    <citation type="submission" date="2016-10" db="EMBL/GenBank/DDBJ databases">
        <title>Sequence of Gallionella enrichment culture.</title>
        <authorList>
            <person name="Poehlein A."/>
            <person name="Muehling M."/>
            <person name="Daniel R."/>
        </authorList>
    </citation>
    <scope>NUCLEOTIDE SEQUENCE</scope>
</reference>
<dbReference type="SUPFAM" id="SSF48317">
    <property type="entry name" value="Acid phosphatase/Vanadium-dependent haloperoxidase"/>
    <property type="match status" value="1"/>
</dbReference>
<feature type="domain" description="Phosphatidic acid phosphatase type 2/haloperoxidase" evidence="2">
    <location>
        <begin position="77"/>
        <end position="202"/>
    </location>
</feature>
<dbReference type="EMBL" id="MLJW01000110">
    <property type="protein sequence ID" value="OIQ99126.1"/>
    <property type="molecule type" value="Genomic_DNA"/>
</dbReference>
<evidence type="ECO:0000256" key="1">
    <source>
        <dbReference type="SAM" id="Phobius"/>
    </source>
</evidence>
<organism evidence="3">
    <name type="scientific">mine drainage metagenome</name>
    <dbReference type="NCBI Taxonomy" id="410659"/>
    <lineage>
        <taxon>unclassified sequences</taxon>
        <taxon>metagenomes</taxon>
        <taxon>ecological metagenomes</taxon>
    </lineage>
</organism>
<keyword evidence="1" id="KW-0812">Transmembrane</keyword>
<name>A0A1J5RT27_9ZZZZ</name>
<gene>
    <name evidence="3" type="ORF">GALL_188630</name>
</gene>
<dbReference type="InterPro" id="IPR036938">
    <property type="entry name" value="PAP2/HPO_sf"/>
</dbReference>
<dbReference type="InterPro" id="IPR000326">
    <property type="entry name" value="PAP2/HPO"/>
</dbReference>
<keyword evidence="1" id="KW-0472">Membrane</keyword>
<proteinExistence type="predicted"/>
<dbReference type="AlphaFoldDB" id="A0A1J5RT27"/>
<protein>
    <submittedName>
        <fullName evidence="3">PAP2 superfamily protein</fullName>
    </submittedName>
</protein>
<feature type="transmembrane region" description="Helical" evidence="1">
    <location>
        <begin position="75"/>
        <end position="93"/>
    </location>
</feature>
<evidence type="ECO:0000259" key="2">
    <source>
        <dbReference type="Pfam" id="PF01569"/>
    </source>
</evidence>
<comment type="caution">
    <text evidence="3">The sequence shown here is derived from an EMBL/GenBank/DDBJ whole genome shotgun (WGS) entry which is preliminary data.</text>
</comment>
<dbReference type="Pfam" id="PF01569">
    <property type="entry name" value="PAP2"/>
    <property type="match status" value="1"/>
</dbReference>
<feature type="transmembrane region" description="Helical" evidence="1">
    <location>
        <begin position="156"/>
        <end position="174"/>
    </location>
</feature>
<evidence type="ECO:0000313" key="3">
    <source>
        <dbReference type="EMBL" id="OIQ99126.1"/>
    </source>
</evidence>
<feature type="transmembrane region" description="Helical" evidence="1">
    <location>
        <begin position="186"/>
        <end position="204"/>
    </location>
</feature>
<dbReference type="CDD" id="cd03396">
    <property type="entry name" value="PAP2_like_6"/>
    <property type="match status" value="1"/>
</dbReference>
<accession>A0A1J5RT27</accession>